<dbReference type="Proteomes" id="UP000242875">
    <property type="component" value="Unassembled WGS sequence"/>
</dbReference>
<gene>
    <name evidence="1" type="ORF">BZG36_05762</name>
</gene>
<evidence type="ECO:0000313" key="1">
    <source>
        <dbReference type="EMBL" id="OZJ01382.1"/>
    </source>
</evidence>
<evidence type="ECO:0000313" key="2">
    <source>
        <dbReference type="Proteomes" id="UP000242875"/>
    </source>
</evidence>
<accession>A0A261XSN4</accession>
<feature type="non-terminal residue" evidence="1">
    <location>
        <position position="234"/>
    </location>
</feature>
<proteinExistence type="predicted"/>
<reference evidence="1 2" key="1">
    <citation type="journal article" date="2017" name="Mycologia">
        <title>Bifiguratus adelaidae, gen. et sp. nov., a new member of Mucoromycotina in endophytic and soil-dwelling habitats.</title>
        <authorList>
            <person name="Torres-Cruz T.J."/>
            <person name="Billingsley Tobias T.L."/>
            <person name="Almatruk M."/>
            <person name="Hesse C."/>
            <person name="Kuske C.R."/>
            <person name="Desiro A."/>
            <person name="Benucci G.M."/>
            <person name="Bonito G."/>
            <person name="Stajich J.E."/>
            <person name="Dunlap C."/>
            <person name="Arnold A.E."/>
            <person name="Porras-Alfaro A."/>
        </authorList>
    </citation>
    <scope>NUCLEOTIDE SEQUENCE [LARGE SCALE GENOMIC DNA]</scope>
    <source>
        <strain evidence="1 2">AZ0501</strain>
    </source>
</reference>
<dbReference type="EMBL" id="MVBO01000426">
    <property type="protein sequence ID" value="OZJ01382.1"/>
    <property type="molecule type" value="Genomic_DNA"/>
</dbReference>
<name>A0A261XSN4_9FUNG</name>
<keyword evidence="2" id="KW-1185">Reference proteome</keyword>
<protein>
    <submittedName>
        <fullName evidence="1">Uncharacterized protein</fullName>
    </submittedName>
</protein>
<comment type="caution">
    <text evidence="1">The sequence shown here is derived from an EMBL/GenBank/DDBJ whole genome shotgun (WGS) entry which is preliminary data.</text>
</comment>
<dbReference type="AlphaFoldDB" id="A0A261XSN4"/>
<organism evidence="1 2">
    <name type="scientific">Bifiguratus adelaidae</name>
    <dbReference type="NCBI Taxonomy" id="1938954"/>
    <lineage>
        <taxon>Eukaryota</taxon>
        <taxon>Fungi</taxon>
        <taxon>Fungi incertae sedis</taxon>
        <taxon>Mucoromycota</taxon>
        <taxon>Mucoromycotina</taxon>
        <taxon>Endogonomycetes</taxon>
        <taxon>Endogonales</taxon>
        <taxon>Endogonales incertae sedis</taxon>
        <taxon>Bifiguratus</taxon>
    </lineage>
</organism>
<sequence>MTEYRDPEYKGILRHVTIAEDLRKVENQLKELEKQCLIGLPPLDSPSMRSRVGSLKPTIDGYSRTSDEAYTSWNEEEQEQEDHIDWHVRLTPSGFRFTSNIHTFKDMISQLNRMEQILRVRRQSENPLRDNLLTIQTTASQWLGVLRSVTMNITIGHHKVNNQGDLLSRTLSTEKLMTDPAYTRLHTGKIEAELNRHEQKEEKEEDNMFRAAVANKQAPFILPISLFHLMVNNL</sequence>